<dbReference type="InterPro" id="IPR017900">
    <property type="entry name" value="4Fe4S_Fe_S_CS"/>
</dbReference>
<dbReference type="PANTHER" id="PTHR10849">
    <property type="entry name" value="NADH DEHYDROGENASE UBIQUINONE IRON-SULFUR PROTEIN 8, MITOCHONDRIAL"/>
    <property type="match status" value="1"/>
</dbReference>
<evidence type="ECO:0000256" key="4">
    <source>
        <dbReference type="ARBA" id="ARBA00023014"/>
    </source>
</evidence>
<organism evidence="6">
    <name type="scientific">marine metagenome</name>
    <dbReference type="NCBI Taxonomy" id="408172"/>
    <lineage>
        <taxon>unclassified sequences</taxon>
        <taxon>metagenomes</taxon>
        <taxon>ecological metagenomes</taxon>
    </lineage>
</organism>
<dbReference type="InterPro" id="IPR017896">
    <property type="entry name" value="4Fe4S_Fe-S-bd"/>
</dbReference>
<feature type="domain" description="4Fe-4S ferredoxin-type" evidence="5">
    <location>
        <begin position="50"/>
        <end position="79"/>
    </location>
</feature>
<keyword evidence="3" id="KW-0408">Iron</keyword>
<accession>A0A381S9J6</accession>
<dbReference type="InterPro" id="IPR010226">
    <property type="entry name" value="NADH_quinone_OxRdtase_chainI"/>
</dbReference>
<dbReference type="PROSITE" id="PS00198">
    <property type="entry name" value="4FE4S_FER_1"/>
    <property type="match status" value="1"/>
</dbReference>
<gene>
    <name evidence="6" type="ORF">METZ01_LOCUS52835</name>
</gene>
<feature type="domain" description="4Fe-4S ferredoxin-type" evidence="5">
    <location>
        <begin position="90"/>
        <end position="119"/>
    </location>
</feature>
<dbReference type="Gene3D" id="3.30.70.3270">
    <property type="match status" value="1"/>
</dbReference>
<reference evidence="6" key="1">
    <citation type="submission" date="2018-05" db="EMBL/GenBank/DDBJ databases">
        <authorList>
            <person name="Lanie J.A."/>
            <person name="Ng W.-L."/>
            <person name="Kazmierczak K.M."/>
            <person name="Andrzejewski T.M."/>
            <person name="Davidsen T.M."/>
            <person name="Wayne K.J."/>
            <person name="Tettelin H."/>
            <person name="Glass J.I."/>
            <person name="Rusch D."/>
            <person name="Podicherti R."/>
            <person name="Tsui H.-C.T."/>
            <person name="Winkler M.E."/>
        </authorList>
    </citation>
    <scope>NUCLEOTIDE SEQUENCE</scope>
</reference>
<dbReference type="PROSITE" id="PS51379">
    <property type="entry name" value="4FE4S_FER_2"/>
    <property type="match status" value="2"/>
</dbReference>
<dbReference type="GO" id="GO:0046872">
    <property type="term" value="F:metal ion binding"/>
    <property type="evidence" value="ECO:0007669"/>
    <property type="project" value="UniProtKB-KW"/>
</dbReference>
<evidence type="ECO:0000259" key="5">
    <source>
        <dbReference type="PROSITE" id="PS51379"/>
    </source>
</evidence>
<dbReference type="AlphaFoldDB" id="A0A381S9J6"/>
<evidence type="ECO:0000256" key="1">
    <source>
        <dbReference type="ARBA" id="ARBA00022485"/>
    </source>
</evidence>
<proteinExistence type="inferred from homology"/>
<evidence type="ECO:0000256" key="3">
    <source>
        <dbReference type="ARBA" id="ARBA00023004"/>
    </source>
</evidence>
<dbReference type="Pfam" id="PF12838">
    <property type="entry name" value="Fer4_7"/>
    <property type="match status" value="1"/>
</dbReference>
<dbReference type="NCBIfam" id="TIGR01971">
    <property type="entry name" value="NuoI"/>
    <property type="match status" value="1"/>
</dbReference>
<dbReference type="GO" id="GO:0016020">
    <property type="term" value="C:membrane"/>
    <property type="evidence" value="ECO:0007669"/>
    <property type="project" value="InterPro"/>
</dbReference>
<keyword evidence="1" id="KW-0004">4Fe-4S</keyword>
<sequence length="148" mass="16709">MPAPKKSLAATALLTDLITGLWTTLRYTFKPNVTVRYPLERSVLHPNYRGILRVDDDLCIACFLCEKICPDNCIVLEGEKGIGKGSKYASYFYLDHARCLFCGLCEEVCPVDAIYHSNEFEGATYNRADLVHDLAILHKGHAIVHYER</sequence>
<dbReference type="HAMAP" id="MF_01351">
    <property type="entry name" value="NDH1_NuoI"/>
    <property type="match status" value="1"/>
</dbReference>
<evidence type="ECO:0000256" key="2">
    <source>
        <dbReference type="ARBA" id="ARBA00022723"/>
    </source>
</evidence>
<keyword evidence="4" id="KW-0411">Iron-sulfur</keyword>
<dbReference type="SUPFAM" id="SSF54862">
    <property type="entry name" value="4Fe-4S ferredoxins"/>
    <property type="match status" value="1"/>
</dbReference>
<evidence type="ECO:0000313" key="6">
    <source>
        <dbReference type="EMBL" id="SUZ99981.1"/>
    </source>
</evidence>
<protein>
    <recommendedName>
        <fullName evidence="5">4Fe-4S ferredoxin-type domain-containing protein</fullName>
    </recommendedName>
</protein>
<dbReference type="GO" id="GO:0016651">
    <property type="term" value="F:oxidoreductase activity, acting on NAD(P)H"/>
    <property type="evidence" value="ECO:0007669"/>
    <property type="project" value="InterPro"/>
</dbReference>
<dbReference type="GO" id="GO:0051539">
    <property type="term" value="F:4 iron, 4 sulfur cluster binding"/>
    <property type="evidence" value="ECO:0007669"/>
    <property type="project" value="UniProtKB-KW"/>
</dbReference>
<dbReference type="EMBL" id="UINC01002756">
    <property type="protein sequence ID" value="SUZ99981.1"/>
    <property type="molecule type" value="Genomic_DNA"/>
</dbReference>
<name>A0A381S9J6_9ZZZZ</name>
<keyword evidence="2" id="KW-0479">Metal-binding</keyword>